<dbReference type="AlphaFoldDB" id="A0A3Q8X8X4"/>
<dbReference type="SUPFAM" id="SSF51735">
    <property type="entry name" value="NAD(P)-binding Rossmann-fold domains"/>
    <property type="match status" value="1"/>
</dbReference>
<dbReference type="InterPro" id="IPR036291">
    <property type="entry name" value="NAD(P)-bd_dom_sf"/>
</dbReference>
<gene>
    <name evidence="1" type="ORF">EJC50_28205</name>
</gene>
<dbReference type="PANTHER" id="PTHR43975:SF2">
    <property type="entry name" value="EG:BACR7A4.14 PROTEIN-RELATED"/>
    <property type="match status" value="1"/>
</dbReference>
<name>A0A3Q8X8X4_9BACL</name>
<dbReference type="Gene3D" id="3.40.50.720">
    <property type="entry name" value="NAD(P)-binding Rossmann-like Domain"/>
    <property type="match status" value="1"/>
</dbReference>
<dbReference type="PANTHER" id="PTHR43975">
    <property type="entry name" value="ZGC:101858"/>
    <property type="match status" value="1"/>
</dbReference>
<dbReference type="KEGG" id="palb:EJC50_28205"/>
<accession>A0A3Q8X8X4</accession>
<dbReference type="EMBL" id="CP034437">
    <property type="protein sequence ID" value="AZN43152.1"/>
    <property type="molecule type" value="Genomic_DNA"/>
</dbReference>
<reference evidence="2" key="1">
    <citation type="submission" date="2018-12" db="EMBL/GenBank/DDBJ databases">
        <title>Genome sequence of Peanibacillus sp.</title>
        <authorList>
            <person name="Subramani G."/>
            <person name="Srinivasan S."/>
            <person name="Kim M.K."/>
        </authorList>
    </citation>
    <scope>NUCLEOTIDE SEQUENCE [LARGE SCALE GENOMIC DNA]</scope>
    <source>
        <strain evidence="2">18JY67-1</strain>
    </source>
</reference>
<sequence length="150" mass="16332">MGPSVQRERESPFFLIQAALPYLLKTKGSVVNVSSINGARVAPNNMVYDSMKAALNHMTAGFTIDYRDQGVRFNALLPAGVDTLLLENAFKQQITDPQRFEEAMAAVRKSPKLARPEQIADMIVLVASDKASWLNGASIPLEGGYSLGHP</sequence>
<dbReference type="Proteomes" id="UP000272528">
    <property type="component" value="Chromosome"/>
</dbReference>
<dbReference type="OrthoDB" id="9803333at2"/>
<evidence type="ECO:0000313" key="2">
    <source>
        <dbReference type="Proteomes" id="UP000272528"/>
    </source>
</evidence>
<dbReference type="PRINTS" id="PR00081">
    <property type="entry name" value="GDHRDH"/>
</dbReference>
<organism evidence="1 2">
    <name type="scientific">Paenibacillus albus</name>
    <dbReference type="NCBI Taxonomy" id="2495582"/>
    <lineage>
        <taxon>Bacteria</taxon>
        <taxon>Bacillati</taxon>
        <taxon>Bacillota</taxon>
        <taxon>Bacilli</taxon>
        <taxon>Bacillales</taxon>
        <taxon>Paenibacillaceae</taxon>
        <taxon>Paenibacillus</taxon>
    </lineage>
</organism>
<dbReference type="InterPro" id="IPR002347">
    <property type="entry name" value="SDR_fam"/>
</dbReference>
<dbReference type="CDD" id="cd05233">
    <property type="entry name" value="SDR_c"/>
    <property type="match status" value="1"/>
</dbReference>
<evidence type="ECO:0000313" key="1">
    <source>
        <dbReference type="EMBL" id="AZN43152.1"/>
    </source>
</evidence>
<proteinExistence type="predicted"/>
<dbReference type="Pfam" id="PF13561">
    <property type="entry name" value="adh_short_C2"/>
    <property type="match status" value="1"/>
</dbReference>
<protein>
    <submittedName>
        <fullName evidence="1">SDR family oxidoreductase</fullName>
    </submittedName>
</protein>
<keyword evidence="2" id="KW-1185">Reference proteome</keyword>